<evidence type="ECO:0000256" key="2">
    <source>
        <dbReference type="ARBA" id="ARBA00022801"/>
    </source>
</evidence>
<dbReference type="Pfam" id="PF02626">
    <property type="entry name" value="CT_A_B"/>
    <property type="match status" value="1"/>
</dbReference>
<keyword evidence="3" id="KW-0067">ATP-binding</keyword>
<dbReference type="InterPro" id="IPR052708">
    <property type="entry name" value="PxpC"/>
</dbReference>
<dbReference type="PANTHER" id="PTHR43309:SF4">
    <property type="entry name" value="CARBOXYLTRANSFERASE DOMAIN-CONTAINING PROTEIN"/>
    <property type="match status" value="1"/>
</dbReference>
<dbReference type="OrthoDB" id="9768696at2"/>
<dbReference type="Gene3D" id="2.40.100.10">
    <property type="entry name" value="Cyclophilin-like"/>
    <property type="match status" value="1"/>
</dbReference>
<evidence type="ECO:0000256" key="3">
    <source>
        <dbReference type="ARBA" id="ARBA00022840"/>
    </source>
</evidence>
<keyword evidence="1" id="KW-0547">Nucleotide-binding</keyword>
<keyword evidence="6" id="KW-1185">Reference proteome</keyword>
<dbReference type="GO" id="GO:0016787">
    <property type="term" value="F:hydrolase activity"/>
    <property type="evidence" value="ECO:0007669"/>
    <property type="project" value="UniProtKB-KW"/>
</dbReference>
<feature type="domain" description="Carboxyltransferase" evidence="4">
    <location>
        <begin position="25"/>
        <end position="307"/>
    </location>
</feature>
<dbReference type="SMART" id="SM00797">
    <property type="entry name" value="AHS2"/>
    <property type="match status" value="1"/>
</dbReference>
<dbReference type="InterPro" id="IPR003778">
    <property type="entry name" value="CT_A_B"/>
</dbReference>
<accession>A0A285J961</accession>
<dbReference type="EMBL" id="OBEB01000007">
    <property type="protein sequence ID" value="SNY56613.1"/>
    <property type="molecule type" value="Genomic_DNA"/>
</dbReference>
<proteinExistence type="predicted"/>
<dbReference type="InterPro" id="IPR029000">
    <property type="entry name" value="Cyclophilin-like_dom_sf"/>
</dbReference>
<dbReference type="Proteomes" id="UP000219353">
    <property type="component" value="Unassembled WGS sequence"/>
</dbReference>
<dbReference type="GO" id="GO:0005524">
    <property type="term" value="F:ATP binding"/>
    <property type="evidence" value="ECO:0007669"/>
    <property type="project" value="UniProtKB-KW"/>
</dbReference>
<dbReference type="AlphaFoldDB" id="A0A285J961"/>
<protein>
    <submittedName>
        <fullName evidence="5">Biotin-dependent carboxylase uncharacterized domain-containing protein</fullName>
    </submittedName>
</protein>
<evidence type="ECO:0000259" key="4">
    <source>
        <dbReference type="SMART" id="SM00797"/>
    </source>
</evidence>
<organism evidence="5 6">
    <name type="scientific">Arsukibacterium tuosuense</name>
    <dbReference type="NCBI Taxonomy" id="1323745"/>
    <lineage>
        <taxon>Bacteria</taxon>
        <taxon>Pseudomonadati</taxon>
        <taxon>Pseudomonadota</taxon>
        <taxon>Gammaproteobacteria</taxon>
        <taxon>Chromatiales</taxon>
        <taxon>Chromatiaceae</taxon>
        <taxon>Arsukibacterium</taxon>
    </lineage>
</organism>
<evidence type="ECO:0000313" key="5">
    <source>
        <dbReference type="EMBL" id="SNY56613.1"/>
    </source>
</evidence>
<dbReference type="NCBIfam" id="TIGR00724">
    <property type="entry name" value="urea_amlyse_rel"/>
    <property type="match status" value="1"/>
</dbReference>
<dbReference type="PANTHER" id="PTHR43309">
    <property type="entry name" value="5-OXOPROLINASE SUBUNIT C"/>
    <property type="match status" value="1"/>
</dbReference>
<sequence>MSHFEVLNPGVLSLIQDTGRFGQSPLGLTNGGPLDAGSARWANMLLANDANASFIECSIGGLQLKAHCPATFCVTGANLTVTVNGKARAMWQSHTVQSGDIIELGMASQGLRAYITVAGGFNITPQFGSTATVMREGIGGLNQNGAKLQAGDKLPLTATKAVPLRQLPAALQPNFDFSNGLSLRLIEGYQHQLFSSVERQRFYFNTYKVTPKADRMGVKLSGPAISCSSTSLLSEGICYGAVQIPPDGQPIVLLNDRQTLGGYPKIGSVLSLDCWLLAQAPAGTSLQFVKTDPQQAHNALLLAQARFKRQLASIKNPGGAADDN</sequence>
<keyword evidence="2" id="KW-0378">Hydrolase</keyword>
<evidence type="ECO:0000256" key="1">
    <source>
        <dbReference type="ARBA" id="ARBA00022741"/>
    </source>
</evidence>
<gene>
    <name evidence="5" type="ORF">SAMN06297280_3092</name>
</gene>
<name>A0A285J961_9GAMM</name>
<dbReference type="SUPFAM" id="SSF50891">
    <property type="entry name" value="Cyclophilin-like"/>
    <property type="match status" value="1"/>
</dbReference>
<evidence type="ECO:0000313" key="6">
    <source>
        <dbReference type="Proteomes" id="UP000219353"/>
    </source>
</evidence>
<dbReference type="RefSeq" id="WP_097112299.1">
    <property type="nucleotide sequence ID" value="NZ_OBEB01000007.1"/>
</dbReference>
<reference evidence="6" key="1">
    <citation type="submission" date="2017-09" db="EMBL/GenBank/DDBJ databases">
        <authorList>
            <person name="Varghese N."/>
            <person name="Submissions S."/>
        </authorList>
    </citation>
    <scope>NUCLEOTIDE SEQUENCE [LARGE SCALE GENOMIC DNA]</scope>
    <source>
        <strain evidence="6">CGMCC 1.12461</strain>
    </source>
</reference>